<gene>
    <name evidence="1" type="ORF">E5K02_10210</name>
</gene>
<reference evidence="1 2" key="1">
    <citation type="submission" date="2019-04" db="EMBL/GenBank/DDBJ databases">
        <authorList>
            <person name="Feng G."/>
            <person name="Zhang J."/>
            <person name="Zhu H."/>
        </authorList>
    </citation>
    <scope>NUCLEOTIDE SEQUENCE [LARGE SCALE GENOMIC DNA]</scope>
    <source>
        <strain evidence="1 2">9PBR-1</strain>
    </source>
</reference>
<dbReference type="AlphaFoldDB" id="A0A4Z0QIB3"/>
<keyword evidence="2" id="KW-1185">Reference proteome</keyword>
<comment type="caution">
    <text evidence="1">The sequence shown here is derived from an EMBL/GenBank/DDBJ whole genome shotgun (WGS) entry which is preliminary data.</text>
</comment>
<evidence type="ECO:0000313" key="2">
    <source>
        <dbReference type="Proteomes" id="UP000298471"/>
    </source>
</evidence>
<name>A0A4Z0QIB3_9BACT</name>
<dbReference type="Proteomes" id="UP000298471">
    <property type="component" value="Unassembled WGS sequence"/>
</dbReference>
<organism evidence="1 2">
    <name type="scientific">Hymenobacter metallicola</name>
    <dbReference type="NCBI Taxonomy" id="2563114"/>
    <lineage>
        <taxon>Bacteria</taxon>
        <taxon>Pseudomonadati</taxon>
        <taxon>Bacteroidota</taxon>
        <taxon>Cytophagia</taxon>
        <taxon>Cytophagales</taxon>
        <taxon>Hymenobacteraceae</taxon>
        <taxon>Hymenobacter</taxon>
    </lineage>
</organism>
<evidence type="ECO:0000313" key="1">
    <source>
        <dbReference type="EMBL" id="TGE29807.1"/>
    </source>
</evidence>
<dbReference type="EMBL" id="SRMB01000001">
    <property type="protein sequence ID" value="TGE29807.1"/>
    <property type="molecule type" value="Genomic_DNA"/>
</dbReference>
<proteinExistence type="predicted"/>
<protein>
    <submittedName>
        <fullName evidence="1">Uncharacterized protein</fullName>
    </submittedName>
</protein>
<sequence>MTQKAIISDSKPGEMTTITFFSGAPSKETVITSYQLHPANLHEAMKEFCAKGISGTEVEFSTSTPQEA</sequence>
<accession>A0A4Z0QIB3</accession>
<dbReference type="RefSeq" id="WP_135394609.1">
    <property type="nucleotide sequence ID" value="NZ_SRMB01000001.1"/>
</dbReference>